<evidence type="ECO:0000313" key="14">
    <source>
        <dbReference type="EnsemblFungi" id="MVLG_04007T0"/>
    </source>
</evidence>
<dbReference type="PROSITE" id="PS51192">
    <property type="entry name" value="HELICASE_ATP_BIND_1"/>
    <property type="match status" value="1"/>
</dbReference>
<dbReference type="GO" id="GO:0005524">
    <property type="term" value="F:ATP binding"/>
    <property type="evidence" value="ECO:0007669"/>
    <property type="project" value="UniProtKB-KW"/>
</dbReference>
<evidence type="ECO:0000256" key="9">
    <source>
        <dbReference type="ARBA" id="ARBA00047984"/>
    </source>
</evidence>
<dbReference type="AlphaFoldDB" id="U5H9X0"/>
<feature type="compositionally biased region" description="Low complexity" evidence="10">
    <location>
        <begin position="394"/>
        <end position="409"/>
    </location>
</feature>
<feature type="compositionally biased region" description="Polar residues" evidence="10">
    <location>
        <begin position="611"/>
        <end position="635"/>
    </location>
</feature>
<dbReference type="EC" id="3.6.4.13" evidence="2"/>
<sequence length="684" mass="74491">MQSGEPSTSTSTSVTPTIAPAVTKTSHQAKPISFASLEPVLHPLLLRSLAASQFPVATPIQASLIPLAISTHRDLLARARTGSGKTIAYAIPILHALLTQRAANSSSSSVKGTKALILVPTRELAEQVRGQVNKLIQGLGLSDDDEIGLINIAGGVDPKANKKRKIAKRGVEDKVQLADRPSIVIATPSRALTHLRSQTLHLADLTHLVIDEADLILSYGHSSEDIRSILNGPWGLPKVYQSFLMSATLTGQVEELKGILLRNPIVLKLEDDDDEIANLSQFFVRCTEEDKFLLIYVILKLRLIKGKCLIFVNNTDRGYRLKLYLEKFGIQSGVLNSELPFNSRYHAVQEFNRGVFGYLIATDESGLEGHDRDGAADEDLATGHIEAEGEGAPTFLTTQPAAETTTTDASAGTKKRKRNPKEASVKASTTEYGVSRGVDFVDVACVINFDLPFSSRSYTHRVGRTARAGRTGTSLSFVVPKESHGLKKQNDVSLPTAIRDETVFARIEKAQKGRGGEVKEYKFDLKQVEGFRYRMEDALRSVTKAAVREARIKEIKNEVVNSDKLKAHFEDNPKDLAFLRHDKPLHPSRVQPHLKHVPSYLMPRIAAVGSSTDPAEALNQVNTGGTKPFDPSQSRVPFHKAQRGGKGGRGGRGGHGGKGSAGQPRRQDPLKGGKFSFGKKKEGK</sequence>
<dbReference type="SMART" id="SM00490">
    <property type="entry name" value="HELICc"/>
    <property type="match status" value="1"/>
</dbReference>
<dbReference type="InterPro" id="IPR001650">
    <property type="entry name" value="Helicase_C-like"/>
</dbReference>
<evidence type="ECO:0000256" key="7">
    <source>
        <dbReference type="ARBA" id="ARBA00022884"/>
    </source>
</evidence>
<dbReference type="STRING" id="683840.U5H9X0"/>
<organism evidence="13">
    <name type="scientific">Microbotryum lychnidis-dioicae (strain p1A1 Lamole / MvSl-1064)</name>
    <name type="common">Anther smut fungus</name>
    <dbReference type="NCBI Taxonomy" id="683840"/>
    <lineage>
        <taxon>Eukaryota</taxon>
        <taxon>Fungi</taxon>
        <taxon>Dikarya</taxon>
        <taxon>Basidiomycota</taxon>
        <taxon>Pucciniomycotina</taxon>
        <taxon>Microbotryomycetes</taxon>
        <taxon>Microbotryales</taxon>
        <taxon>Microbotryaceae</taxon>
        <taxon>Microbotryum</taxon>
    </lineage>
</organism>
<feature type="domain" description="Helicase ATP-binding" evidence="11">
    <location>
        <begin position="66"/>
        <end position="267"/>
    </location>
</feature>
<evidence type="ECO:0000313" key="15">
    <source>
        <dbReference type="Proteomes" id="UP000017200"/>
    </source>
</evidence>
<dbReference type="InterPro" id="IPR011545">
    <property type="entry name" value="DEAD/DEAH_box_helicase_dom"/>
</dbReference>
<gene>
    <name evidence="13" type="ORF">MVLG_04007</name>
</gene>
<dbReference type="PROSITE" id="PS51194">
    <property type="entry name" value="HELICASE_CTER"/>
    <property type="match status" value="1"/>
</dbReference>
<feature type="region of interest" description="Disordered" evidence="10">
    <location>
        <begin position="611"/>
        <end position="684"/>
    </location>
</feature>
<dbReference type="FunCoup" id="U5H9X0">
    <property type="interactions" value="496"/>
</dbReference>
<evidence type="ECO:0000256" key="1">
    <source>
        <dbReference type="ARBA" id="ARBA00003706"/>
    </source>
</evidence>
<comment type="function">
    <text evidence="1">ATP-binding RNA helicase involved in the biogenesis of 60S ribosomal subunits and is required for the normal formation of 25S and 5.8S rRNAs.</text>
</comment>
<dbReference type="EMBL" id="AEIJ01000388">
    <property type="status" value="NOT_ANNOTATED_CDS"/>
    <property type="molecule type" value="Genomic_DNA"/>
</dbReference>
<keyword evidence="4" id="KW-0378">Hydrolase</keyword>
<evidence type="ECO:0000256" key="6">
    <source>
        <dbReference type="ARBA" id="ARBA00022840"/>
    </source>
</evidence>
<evidence type="ECO:0000313" key="13">
    <source>
        <dbReference type="EMBL" id="KDE05636.1"/>
    </source>
</evidence>
<evidence type="ECO:0000256" key="4">
    <source>
        <dbReference type="ARBA" id="ARBA00022801"/>
    </source>
</evidence>
<proteinExistence type="inferred from homology"/>
<dbReference type="SUPFAM" id="SSF52540">
    <property type="entry name" value="P-loop containing nucleoside triphosphate hydrolases"/>
    <property type="match status" value="2"/>
</dbReference>
<feature type="domain" description="Helicase C-terminal" evidence="12">
    <location>
        <begin position="278"/>
        <end position="526"/>
    </location>
</feature>
<dbReference type="GO" id="GO:0003723">
    <property type="term" value="F:RNA binding"/>
    <property type="evidence" value="ECO:0007669"/>
    <property type="project" value="UniProtKB-KW"/>
</dbReference>
<name>U5H9X0_USTV1</name>
<reference evidence="14" key="4">
    <citation type="submission" date="2015-06" db="UniProtKB">
        <authorList>
            <consortium name="EnsemblFungi"/>
        </authorList>
    </citation>
    <scope>IDENTIFICATION</scope>
</reference>
<evidence type="ECO:0000256" key="3">
    <source>
        <dbReference type="ARBA" id="ARBA00022741"/>
    </source>
</evidence>
<keyword evidence="7" id="KW-0694">RNA-binding</keyword>
<dbReference type="EnsemblFungi" id="MVLG_04007T0">
    <property type="protein sequence ID" value="MVLG_04007T0"/>
    <property type="gene ID" value="MVLG_04007"/>
</dbReference>
<accession>U5H9X0</accession>
<dbReference type="EMBL" id="GL541683">
    <property type="protein sequence ID" value="KDE05636.1"/>
    <property type="molecule type" value="Genomic_DNA"/>
</dbReference>
<evidence type="ECO:0000259" key="12">
    <source>
        <dbReference type="PROSITE" id="PS51194"/>
    </source>
</evidence>
<dbReference type="GO" id="GO:0016787">
    <property type="term" value="F:hydrolase activity"/>
    <property type="evidence" value="ECO:0007669"/>
    <property type="project" value="UniProtKB-KW"/>
</dbReference>
<keyword evidence="6" id="KW-0067">ATP-binding</keyword>
<dbReference type="SMART" id="SM00487">
    <property type="entry name" value="DEXDc"/>
    <property type="match status" value="1"/>
</dbReference>
<reference evidence="15" key="1">
    <citation type="submission" date="2010-11" db="EMBL/GenBank/DDBJ databases">
        <title>The genome sequence of Microbotryum violaceum strain p1A1 Lamole.</title>
        <authorList>
            <person name="Cuomo C."/>
            <person name="Perlin M."/>
            <person name="Young S.K."/>
            <person name="Zeng Q."/>
            <person name="Gargeya S."/>
            <person name="Alvarado L."/>
            <person name="Berlin A."/>
            <person name="Chapman S.B."/>
            <person name="Chen Z."/>
            <person name="Freedman E."/>
            <person name="Gellesch M."/>
            <person name="Goldberg J."/>
            <person name="Griggs A."/>
            <person name="Gujja S."/>
            <person name="Heilman E."/>
            <person name="Heiman D."/>
            <person name="Howarth C."/>
            <person name="Mehta T."/>
            <person name="Neiman D."/>
            <person name="Pearson M."/>
            <person name="Roberts A."/>
            <person name="Saif S."/>
            <person name="Shea T."/>
            <person name="Shenoy N."/>
            <person name="Sisk P."/>
            <person name="Stolte C."/>
            <person name="Sykes S."/>
            <person name="White J."/>
            <person name="Yandava C."/>
            <person name="Haas B."/>
            <person name="Nusbaum C."/>
            <person name="Birren B."/>
        </authorList>
    </citation>
    <scope>NUCLEOTIDE SEQUENCE [LARGE SCALE GENOMIC DNA]</scope>
    <source>
        <strain evidence="15">p1A1 Lamole</strain>
    </source>
</reference>
<dbReference type="InterPro" id="IPR050079">
    <property type="entry name" value="DEAD_box_RNA_helicase"/>
</dbReference>
<dbReference type="CDD" id="cd18787">
    <property type="entry name" value="SF2_C_DEAD"/>
    <property type="match status" value="1"/>
</dbReference>
<dbReference type="PANTHER" id="PTHR47959">
    <property type="entry name" value="ATP-DEPENDENT RNA HELICASE RHLE-RELATED"/>
    <property type="match status" value="1"/>
</dbReference>
<dbReference type="HOGENOM" id="CLU_003041_17_1_1"/>
<reference evidence="13" key="2">
    <citation type="submission" date="2010-11" db="EMBL/GenBank/DDBJ databases">
        <authorList>
            <consortium name="The Broad Institute Genome Sequencing Platform"/>
            <person name="Earl A."/>
            <person name="Ward D."/>
            <person name="Feldgarden M."/>
            <person name="Gevers D."/>
            <person name="Butler R."/>
            <person name="Young S.K."/>
            <person name="Zeng Q."/>
            <person name="Gargeya S."/>
            <person name="Fitzgerald M."/>
            <person name="Haas B."/>
            <person name="Abouelleil A."/>
            <person name="Alvarado L."/>
            <person name="Arachchi H.M."/>
            <person name="Berlin A."/>
            <person name="Brown A."/>
            <person name="Chapman S.B."/>
            <person name="Chen Z."/>
            <person name="Dunbar C."/>
            <person name="Freedman E."/>
            <person name="Gearin G."/>
            <person name="Gellesch M."/>
            <person name="Goldberg J."/>
            <person name="Griggs A."/>
            <person name="Gujja S."/>
            <person name="Heilman E."/>
            <person name="Heiman D."/>
            <person name="Howarth C."/>
            <person name="Larson L."/>
            <person name="Lui A."/>
            <person name="MacDonald P.J.P."/>
            <person name="Mehta T."/>
            <person name="Montmayeur A."/>
            <person name="Murphy C."/>
            <person name="Neiman D."/>
            <person name="Pearson M."/>
            <person name="Priest M."/>
            <person name="Roberts A."/>
            <person name="Saif S."/>
            <person name="Shea T."/>
            <person name="Shenoy N."/>
            <person name="Sisk P."/>
            <person name="Stolte C."/>
            <person name="Sykes S."/>
            <person name="White J."/>
            <person name="Yandava C."/>
            <person name="Wortman J."/>
            <person name="Nusbaum C."/>
            <person name="Birren B."/>
        </authorList>
    </citation>
    <scope>NUCLEOTIDE SEQUENCE</scope>
    <source>
        <strain evidence="13">P1A1 Lamole</strain>
    </source>
</reference>
<keyword evidence="15" id="KW-1185">Reference proteome</keyword>
<evidence type="ECO:0000256" key="10">
    <source>
        <dbReference type="SAM" id="MobiDB-lite"/>
    </source>
</evidence>
<dbReference type="Pfam" id="PF00270">
    <property type="entry name" value="DEAD"/>
    <property type="match status" value="1"/>
</dbReference>
<dbReference type="GO" id="GO:0003724">
    <property type="term" value="F:RNA helicase activity"/>
    <property type="evidence" value="ECO:0007669"/>
    <property type="project" value="UniProtKB-EC"/>
</dbReference>
<dbReference type="InterPro" id="IPR027417">
    <property type="entry name" value="P-loop_NTPase"/>
</dbReference>
<evidence type="ECO:0000256" key="2">
    <source>
        <dbReference type="ARBA" id="ARBA00012552"/>
    </source>
</evidence>
<protein>
    <recommendedName>
        <fullName evidence="2">RNA helicase</fullName>
        <ecNumber evidence="2">3.6.4.13</ecNumber>
    </recommendedName>
</protein>
<evidence type="ECO:0000256" key="5">
    <source>
        <dbReference type="ARBA" id="ARBA00022806"/>
    </source>
</evidence>
<evidence type="ECO:0000259" key="11">
    <source>
        <dbReference type="PROSITE" id="PS51192"/>
    </source>
</evidence>
<dbReference type="PANTHER" id="PTHR47959:SF21">
    <property type="entry name" value="DEAD-BOX HELICASE 56"/>
    <property type="match status" value="1"/>
</dbReference>
<feature type="compositionally biased region" description="Gly residues" evidence="10">
    <location>
        <begin position="644"/>
        <end position="660"/>
    </location>
</feature>
<dbReference type="OMA" id="SRCHVIN"/>
<feature type="region of interest" description="Disordered" evidence="10">
    <location>
        <begin position="391"/>
        <end position="429"/>
    </location>
</feature>
<dbReference type="GO" id="GO:0005829">
    <property type="term" value="C:cytosol"/>
    <property type="evidence" value="ECO:0007669"/>
    <property type="project" value="TreeGrafter"/>
</dbReference>
<dbReference type="Pfam" id="PF00271">
    <property type="entry name" value="Helicase_C"/>
    <property type="match status" value="1"/>
</dbReference>
<evidence type="ECO:0000256" key="8">
    <source>
        <dbReference type="ARBA" id="ARBA00038041"/>
    </source>
</evidence>
<keyword evidence="3" id="KW-0547">Nucleotide-binding</keyword>
<dbReference type="Proteomes" id="UP000017200">
    <property type="component" value="Unassembled WGS sequence"/>
</dbReference>
<comment type="catalytic activity">
    <reaction evidence="9">
        <text>ATP + H2O = ADP + phosphate + H(+)</text>
        <dbReference type="Rhea" id="RHEA:13065"/>
        <dbReference type="ChEBI" id="CHEBI:15377"/>
        <dbReference type="ChEBI" id="CHEBI:15378"/>
        <dbReference type="ChEBI" id="CHEBI:30616"/>
        <dbReference type="ChEBI" id="CHEBI:43474"/>
        <dbReference type="ChEBI" id="CHEBI:456216"/>
        <dbReference type="EC" id="3.6.4.13"/>
    </reaction>
</comment>
<reference evidence="13 15" key="3">
    <citation type="journal article" date="2015" name="BMC Genomics">
        <title>Sex and parasites: genomic and transcriptomic analysis of Microbotryum lychnidis-dioicae, the biotrophic and plant-castrating anther smut fungus.</title>
        <authorList>
            <person name="Perlin M.H."/>
            <person name="Amselem J."/>
            <person name="Fontanillas E."/>
            <person name="Toh S.S."/>
            <person name="Chen Z."/>
            <person name="Goldberg J."/>
            <person name="Duplessis S."/>
            <person name="Henrissat B."/>
            <person name="Young S."/>
            <person name="Zeng Q."/>
            <person name="Aguileta G."/>
            <person name="Petit E."/>
            <person name="Badouin H."/>
            <person name="Andrews J."/>
            <person name="Razeeq D."/>
            <person name="Gabaldon T."/>
            <person name="Quesneville H."/>
            <person name="Giraud T."/>
            <person name="Hood M.E."/>
            <person name="Schultz D.J."/>
            <person name="Cuomo C.A."/>
        </authorList>
    </citation>
    <scope>NUCLEOTIDE SEQUENCE [LARGE SCALE GENOMIC DNA]</scope>
    <source>
        <strain evidence="13">P1A1 Lamole</strain>
        <strain evidence="15">p1A1 Lamole</strain>
    </source>
</reference>
<dbReference type="OrthoDB" id="1191041at2759"/>
<dbReference type="InParanoid" id="U5H9X0"/>
<comment type="similarity">
    <text evidence="8">Belongs to the DEAD box helicase family. DDX56/DBP9 subfamily.</text>
</comment>
<dbReference type="Gene3D" id="3.40.50.300">
    <property type="entry name" value="P-loop containing nucleotide triphosphate hydrolases"/>
    <property type="match status" value="2"/>
</dbReference>
<dbReference type="InterPro" id="IPR014001">
    <property type="entry name" value="Helicase_ATP-bd"/>
</dbReference>
<keyword evidence="5" id="KW-0347">Helicase</keyword>